<dbReference type="InterPro" id="IPR036390">
    <property type="entry name" value="WH_DNA-bd_sf"/>
</dbReference>
<dbReference type="EMBL" id="CP162601">
    <property type="protein sequence ID" value="XDK24234.1"/>
    <property type="molecule type" value="Genomic_DNA"/>
</dbReference>
<proteinExistence type="inferred from homology"/>
<keyword evidence="5" id="KW-0119">Carbohydrate metabolism</keyword>
<dbReference type="PANTHER" id="PTHR18964">
    <property type="entry name" value="ROK (REPRESSOR, ORF, KINASE) FAMILY"/>
    <property type="match status" value="1"/>
</dbReference>
<comment type="similarity">
    <text evidence="1">Belongs to the ROK (NagC/XylR) family.</text>
</comment>
<name>A0AB39HDL1_9VIBR</name>
<dbReference type="Gene3D" id="1.10.10.10">
    <property type="entry name" value="Winged helix-like DNA-binding domain superfamily/Winged helix DNA-binding domain"/>
    <property type="match status" value="1"/>
</dbReference>
<evidence type="ECO:0000256" key="2">
    <source>
        <dbReference type="ARBA" id="ARBA00023015"/>
    </source>
</evidence>
<dbReference type="InterPro" id="IPR036388">
    <property type="entry name" value="WH-like_DNA-bd_sf"/>
</dbReference>
<keyword evidence="4" id="KW-0804">Transcription</keyword>
<evidence type="ECO:0000313" key="6">
    <source>
        <dbReference type="EMBL" id="XDK24234.1"/>
    </source>
</evidence>
<dbReference type="SUPFAM" id="SSF46785">
    <property type="entry name" value="Winged helix' DNA-binding domain"/>
    <property type="match status" value="1"/>
</dbReference>
<dbReference type="FunFam" id="1.10.10.10:FF:000045">
    <property type="entry name" value="ROK family transcriptional regulator"/>
    <property type="match status" value="1"/>
</dbReference>
<dbReference type="GO" id="GO:0003677">
    <property type="term" value="F:DNA binding"/>
    <property type="evidence" value="ECO:0007669"/>
    <property type="project" value="UniProtKB-KW"/>
</dbReference>
<keyword evidence="3" id="KW-0238">DNA-binding</keyword>
<evidence type="ECO:0000256" key="3">
    <source>
        <dbReference type="ARBA" id="ARBA00023125"/>
    </source>
</evidence>
<reference evidence="6" key="1">
    <citation type="submission" date="2024-07" db="EMBL/GenBank/DDBJ databases">
        <title>Genome Analysis of a Potential Novel Vibrio Species Secreting pH- and Thermo-stable Alginate Lyase and its Application in Producing Alginate Oligosaccharides.</title>
        <authorList>
            <person name="Huang H."/>
            <person name="Bao K."/>
        </authorList>
    </citation>
    <scope>NUCLEOTIDE SEQUENCE</scope>
    <source>
        <strain evidence="6">HB236076</strain>
    </source>
</reference>
<organism evidence="6">
    <name type="scientific">Vibrio sp. HB236076</name>
    <dbReference type="NCBI Taxonomy" id="3232307"/>
    <lineage>
        <taxon>Bacteria</taxon>
        <taxon>Pseudomonadati</taxon>
        <taxon>Pseudomonadota</taxon>
        <taxon>Gammaproteobacteria</taxon>
        <taxon>Vibrionales</taxon>
        <taxon>Vibrionaceae</taxon>
        <taxon>Vibrio</taxon>
    </lineage>
</organism>
<dbReference type="GO" id="GO:0006351">
    <property type="term" value="P:DNA-templated transcription"/>
    <property type="evidence" value="ECO:0007669"/>
    <property type="project" value="TreeGrafter"/>
</dbReference>
<dbReference type="Pfam" id="PF00480">
    <property type="entry name" value="ROK"/>
    <property type="match status" value="1"/>
</dbReference>
<protein>
    <submittedName>
        <fullName evidence="6">ROK family protein</fullName>
    </submittedName>
</protein>
<accession>A0AB39HDL1</accession>
<evidence type="ECO:0000256" key="5">
    <source>
        <dbReference type="ARBA" id="ARBA00023277"/>
    </source>
</evidence>
<dbReference type="Gene3D" id="3.30.420.40">
    <property type="match status" value="2"/>
</dbReference>
<evidence type="ECO:0000256" key="4">
    <source>
        <dbReference type="ARBA" id="ARBA00023163"/>
    </source>
</evidence>
<sequence>MYMAQPGHIDQIKQNNAGRVYRLIDQHGPISRIDLSKQSSLAPASITKITRELIEGHLVEEIALGVAVGRGRPAIGLRVKHQGWQFLSLRLNQNVLYLALHELGGDLLIEHRVNLTCVDQEGFLDALLTEIQRFLQMYQSVVDRLTSIAITLPGSVDPNSGRVLSMPSFQVSNLELGKAVYQAIGLPVFVGNDVRSWALAEQMYGHSSKSHNMALVDFQDDVSAGVIVNDALLHGAQGNIGELAHIQIDPNGELCTCGNRGCLNTLASVESLKRFLQQELNQGKKSILRLTPQLTIADICQAANNGDKLAFAGIAHLAKHLSKAIAIIVNLFNPEKVLLAGEINQASLILYPMLIEEIKKQTPKTHHQELVLEAAYLSHTTTLPGAALVKQAMYDGELLMKVIEG</sequence>
<dbReference type="PANTHER" id="PTHR18964:SF149">
    <property type="entry name" value="BIFUNCTIONAL UDP-N-ACETYLGLUCOSAMINE 2-EPIMERASE_N-ACETYLMANNOSAMINE KINASE"/>
    <property type="match status" value="1"/>
</dbReference>
<dbReference type="InterPro" id="IPR043129">
    <property type="entry name" value="ATPase_NBD"/>
</dbReference>
<gene>
    <name evidence="6" type="ORF">AB0763_08335</name>
</gene>
<dbReference type="RefSeq" id="WP_306100294.1">
    <property type="nucleotide sequence ID" value="NZ_CP162601.1"/>
</dbReference>
<evidence type="ECO:0000256" key="1">
    <source>
        <dbReference type="ARBA" id="ARBA00006479"/>
    </source>
</evidence>
<dbReference type="AlphaFoldDB" id="A0AB39HDL1"/>
<keyword evidence="2" id="KW-0805">Transcription regulation</keyword>
<dbReference type="SUPFAM" id="SSF53067">
    <property type="entry name" value="Actin-like ATPase domain"/>
    <property type="match status" value="2"/>
</dbReference>
<dbReference type="InterPro" id="IPR000600">
    <property type="entry name" value="ROK"/>
</dbReference>
<dbReference type="KEGG" id="vih:AB0763_08335"/>
<dbReference type="GO" id="GO:0006355">
    <property type="term" value="P:regulation of DNA-templated transcription"/>
    <property type="evidence" value="ECO:0007669"/>
    <property type="project" value="UniProtKB-ARBA"/>
</dbReference>